<evidence type="ECO:0000256" key="9">
    <source>
        <dbReference type="SAM" id="MobiDB-lite"/>
    </source>
</evidence>
<evidence type="ECO:0000256" key="1">
    <source>
        <dbReference type="ARBA" id="ARBA00004496"/>
    </source>
</evidence>
<evidence type="ECO:0000256" key="2">
    <source>
        <dbReference type="ARBA" id="ARBA00010384"/>
    </source>
</evidence>
<dbReference type="GO" id="GO:0007283">
    <property type="term" value="P:spermatogenesis"/>
    <property type="evidence" value="ECO:0007669"/>
    <property type="project" value="UniProtKB-KW"/>
</dbReference>
<dbReference type="OMA" id="QFYIHIC"/>
<dbReference type="GeneTree" id="ENSGT00940000159902"/>
<feature type="region of interest" description="Disordered" evidence="9">
    <location>
        <begin position="434"/>
        <end position="455"/>
    </location>
</feature>
<dbReference type="InterPro" id="IPR025605">
    <property type="entry name" value="OST-HTH/LOTUS_dom"/>
</dbReference>
<dbReference type="Pfam" id="PF12872">
    <property type="entry name" value="OST-HTH"/>
    <property type="match status" value="3"/>
</dbReference>
<dbReference type="STRING" id="37003.ENSKMAP00000005944"/>
<feature type="compositionally biased region" description="Acidic residues" evidence="9">
    <location>
        <begin position="438"/>
        <end position="454"/>
    </location>
</feature>
<feature type="compositionally biased region" description="Basic and acidic residues" evidence="9">
    <location>
        <begin position="264"/>
        <end position="283"/>
    </location>
</feature>
<keyword evidence="6" id="KW-0677">Repeat</keyword>
<dbReference type="InterPro" id="IPR035437">
    <property type="entry name" value="SNase_OB-fold_sf"/>
</dbReference>
<accession>A0A3Q3A4Z9</accession>
<keyword evidence="5" id="KW-0963">Cytoplasm</keyword>
<evidence type="ECO:0000256" key="6">
    <source>
        <dbReference type="ARBA" id="ARBA00022737"/>
    </source>
</evidence>
<dbReference type="InterPro" id="IPR002999">
    <property type="entry name" value="Tudor"/>
</dbReference>
<comment type="similarity">
    <text evidence="2">Belongs to the TDRD5 family.</text>
</comment>
<evidence type="ECO:0000256" key="7">
    <source>
        <dbReference type="ARBA" id="ARBA00022782"/>
    </source>
</evidence>
<keyword evidence="8" id="KW-0744">Spermatogenesis</keyword>
<feature type="region of interest" description="Disordered" evidence="9">
    <location>
        <begin position="225"/>
        <end position="283"/>
    </location>
</feature>
<evidence type="ECO:0000313" key="12">
    <source>
        <dbReference type="Ensembl" id="ENSKMAP00000005944.1"/>
    </source>
</evidence>
<evidence type="ECO:0000256" key="4">
    <source>
        <dbReference type="ARBA" id="ARBA00022473"/>
    </source>
</evidence>
<reference evidence="12" key="2">
    <citation type="submission" date="2025-09" db="UniProtKB">
        <authorList>
            <consortium name="Ensembl"/>
        </authorList>
    </citation>
    <scope>IDENTIFICATION</scope>
</reference>
<keyword evidence="13" id="KW-1185">Reference proteome</keyword>
<dbReference type="Pfam" id="PF00567">
    <property type="entry name" value="TUDOR"/>
    <property type="match status" value="1"/>
</dbReference>
<evidence type="ECO:0000259" key="11">
    <source>
        <dbReference type="PROSITE" id="PS51644"/>
    </source>
</evidence>
<dbReference type="Gene3D" id="3.30.420.610">
    <property type="entry name" value="LOTUS domain-like"/>
    <property type="match status" value="3"/>
</dbReference>
<dbReference type="AlphaFoldDB" id="A0A3Q3A4Z9"/>
<dbReference type="GO" id="GO:0005737">
    <property type="term" value="C:cytoplasm"/>
    <property type="evidence" value="ECO:0007669"/>
    <property type="project" value="UniProtKB-SubCell"/>
</dbReference>
<evidence type="ECO:0000313" key="13">
    <source>
        <dbReference type="Proteomes" id="UP000264800"/>
    </source>
</evidence>
<dbReference type="GO" id="GO:0030154">
    <property type="term" value="P:cell differentiation"/>
    <property type="evidence" value="ECO:0007669"/>
    <property type="project" value="UniProtKB-KW"/>
</dbReference>
<evidence type="ECO:0000259" key="10">
    <source>
        <dbReference type="PROSITE" id="PS50304"/>
    </source>
</evidence>
<dbReference type="PANTHER" id="PTHR22948:SF19">
    <property type="entry name" value="TUDOR DOMAIN-CONTAINING PROTEIN 5"/>
    <property type="match status" value="1"/>
</dbReference>
<dbReference type="PROSITE" id="PS51644">
    <property type="entry name" value="HTH_OST"/>
    <property type="match status" value="3"/>
</dbReference>
<dbReference type="Gene3D" id="2.40.50.90">
    <property type="match status" value="1"/>
</dbReference>
<dbReference type="Gene3D" id="2.30.30.140">
    <property type="match status" value="1"/>
</dbReference>
<feature type="domain" description="Tudor" evidence="10">
    <location>
        <begin position="554"/>
        <end position="598"/>
    </location>
</feature>
<feature type="compositionally biased region" description="Polar residues" evidence="9">
    <location>
        <begin position="227"/>
        <end position="245"/>
    </location>
</feature>
<evidence type="ECO:0000256" key="5">
    <source>
        <dbReference type="ARBA" id="ARBA00022490"/>
    </source>
</evidence>
<dbReference type="InterPro" id="IPR050621">
    <property type="entry name" value="Tudor_domain_containing"/>
</dbReference>
<dbReference type="SUPFAM" id="SSF63748">
    <property type="entry name" value="Tudor/PWWP/MBT"/>
    <property type="match status" value="1"/>
</dbReference>
<organism evidence="12 13">
    <name type="scientific">Kryptolebias marmoratus</name>
    <name type="common">Mangrove killifish</name>
    <name type="synonym">Rivulus marmoratus</name>
    <dbReference type="NCBI Taxonomy" id="37003"/>
    <lineage>
        <taxon>Eukaryota</taxon>
        <taxon>Metazoa</taxon>
        <taxon>Chordata</taxon>
        <taxon>Craniata</taxon>
        <taxon>Vertebrata</taxon>
        <taxon>Euteleostomi</taxon>
        <taxon>Actinopterygii</taxon>
        <taxon>Neopterygii</taxon>
        <taxon>Teleostei</taxon>
        <taxon>Neoteleostei</taxon>
        <taxon>Acanthomorphata</taxon>
        <taxon>Ovalentaria</taxon>
        <taxon>Atherinomorphae</taxon>
        <taxon>Cyprinodontiformes</taxon>
        <taxon>Rivulidae</taxon>
        <taxon>Kryptolebias</taxon>
    </lineage>
</organism>
<evidence type="ECO:0000256" key="3">
    <source>
        <dbReference type="ARBA" id="ARBA00013420"/>
    </source>
</evidence>
<dbReference type="PANTHER" id="PTHR22948">
    <property type="entry name" value="TUDOR DOMAIN CONTAINING PROTEIN"/>
    <property type="match status" value="1"/>
</dbReference>
<name>A0A3Q3A4Z9_KRYMA</name>
<keyword evidence="4" id="KW-0217">Developmental protein</keyword>
<keyword evidence="7" id="KW-0221">Differentiation</keyword>
<evidence type="ECO:0000256" key="8">
    <source>
        <dbReference type="ARBA" id="ARBA00022871"/>
    </source>
</evidence>
<dbReference type="Proteomes" id="UP000264800">
    <property type="component" value="Unplaced"/>
</dbReference>
<dbReference type="PROSITE" id="PS50304">
    <property type="entry name" value="TUDOR"/>
    <property type="match status" value="1"/>
</dbReference>
<feature type="domain" description="HTH OST-type" evidence="11">
    <location>
        <begin position="128"/>
        <end position="204"/>
    </location>
</feature>
<comment type="subcellular location">
    <subcellularLocation>
        <location evidence="1">Cytoplasm</location>
    </subcellularLocation>
</comment>
<dbReference type="InterPro" id="IPR041966">
    <property type="entry name" value="LOTUS-like"/>
</dbReference>
<protein>
    <recommendedName>
        <fullName evidence="3">Tudor domain-containing protein 5</fullName>
    </recommendedName>
</protein>
<dbReference type="Ensembl" id="ENSKMAT00000006048.1">
    <property type="protein sequence ID" value="ENSKMAP00000005944.1"/>
    <property type="gene ID" value="ENSKMAG00000004523.1"/>
</dbReference>
<feature type="domain" description="HTH OST-type" evidence="11">
    <location>
        <begin position="323"/>
        <end position="399"/>
    </location>
</feature>
<reference evidence="12" key="1">
    <citation type="submission" date="2025-08" db="UniProtKB">
        <authorList>
            <consortium name="Ensembl"/>
        </authorList>
    </citation>
    <scope>IDENTIFICATION</scope>
</reference>
<sequence length="598" mass="67970">MSQEDILAKLKKDVCSLLISSKLGLDPDQLRRDYVNMLGHPMPLKLLGFGNIMDMVKEMPDVVSVHYRADGSPYFKAVSDETTRNIEELVAKQRLSKADKAQRGRFNHFSPFYRHGFAPVILPRRGCAPPALPAHLRMQLRLLLSQGPFRLSDLENCYLRCFGYPLRAQNYGFYSTGEMLEAARDMIFIQQSRLGSILILREHMIPRPLMRPPSLSRKTGPMKLESLLSNRPDSKGSEFQSSKPTKPSAEVLVKESPLNQPSETRLDPVQKETTLDNKPEMDEKLQETKPVACQDAGLFHKRVLRLEEELRQQILQNGVAGTVSQELKDKLRKVVGQASGGLSVHDLPTEYKKLFGEDLPYLESGFVSVTELVDALSDTFYMKPAEGDNGHHWIIRDLKDRDDRQSDSKEIADSGGGKLPVKSSYFSLGGSLWKDKQEEDDDDGDGDHDNEELDPSIVSKTQEMATEMYTAVQVHCRSVVPLDALKSQHLKPPTRHAARELVEVLVEQVKSPGSFYIRFSESEEAQAMEDMMFEMRRCYTCPEVSERYRLPRPFIRPGQVCCVSPKGMWFYRVVIHRVINPTQVEVYFVDYGDIKVVR</sequence>
<proteinExistence type="inferred from homology"/>
<feature type="domain" description="HTH OST-type" evidence="11">
    <location>
        <begin position="6"/>
        <end position="79"/>
    </location>
</feature>